<gene>
    <name evidence="1" type="ORF">OED52_04065</name>
</gene>
<dbReference type="Proteomes" id="UP001156484">
    <property type="component" value="Chromosome"/>
</dbReference>
<organism evidence="1 2">
    <name type="scientific">Rhodococcus sacchari</name>
    <dbReference type="NCBI Taxonomy" id="2962047"/>
    <lineage>
        <taxon>Bacteria</taxon>
        <taxon>Bacillati</taxon>
        <taxon>Actinomycetota</taxon>
        <taxon>Actinomycetes</taxon>
        <taxon>Mycobacteriales</taxon>
        <taxon>Nocardiaceae</taxon>
        <taxon>Rhodococcus</taxon>
    </lineage>
</organism>
<proteinExistence type="predicted"/>
<sequence>MTTAAVITSYDPGDDLLDTCRAVASQVDSVIVVDDGSRRDVSALLDTCRSEGWTVLEQGANTGIAAALNRGVDEALASGADAVLTLDQDTVLEPGYVQRMHAHLGLARSLGIDAALLGPSSINGGIAPFWYATEGLTMAFEPIQSGLLIPREVFDRIGGFEEGLFIDCVDTEFYLRARAAGIPSLVTPGARISHQFGRSTRWIPPRLLRRLAGPLRNGFDFIEDAPFRHYYIARNRTIMYRRYWRTEPLWCAVSLVKDGLARGRAIAIGSRRLVRLRLTVAGFRAGLRDESGRIPDRLARLAAGRS</sequence>
<dbReference type="EMBL" id="CP107551">
    <property type="protein sequence ID" value="UYP19743.1"/>
    <property type="molecule type" value="Genomic_DNA"/>
</dbReference>
<evidence type="ECO:0000313" key="2">
    <source>
        <dbReference type="Proteomes" id="UP001156484"/>
    </source>
</evidence>
<keyword evidence="2" id="KW-1185">Reference proteome</keyword>
<protein>
    <submittedName>
        <fullName evidence="1">Glycosyltransferase family 2 protein</fullName>
    </submittedName>
</protein>
<name>A0ACD4DIE9_9NOCA</name>
<evidence type="ECO:0000313" key="1">
    <source>
        <dbReference type="EMBL" id="UYP19743.1"/>
    </source>
</evidence>
<accession>A0ACD4DIE9</accession>
<reference evidence="1" key="1">
    <citation type="submission" date="2022-10" db="EMBL/GenBank/DDBJ databases">
        <title>Rhodococcus ferula Z13 complete genome.</title>
        <authorList>
            <person name="Long X."/>
            <person name="Zang M."/>
        </authorList>
    </citation>
    <scope>NUCLEOTIDE SEQUENCE</scope>
    <source>
        <strain evidence="1">Z13</strain>
    </source>
</reference>